<keyword evidence="3" id="KW-1185">Reference proteome</keyword>
<organism evidence="2 3">
    <name type="scientific">Caerostris darwini</name>
    <dbReference type="NCBI Taxonomy" id="1538125"/>
    <lineage>
        <taxon>Eukaryota</taxon>
        <taxon>Metazoa</taxon>
        <taxon>Ecdysozoa</taxon>
        <taxon>Arthropoda</taxon>
        <taxon>Chelicerata</taxon>
        <taxon>Arachnida</taxon>
        <taxon>Araneae</taxon>
        <taxon>Araneomorphae</taxon>
        <taxon>Entelegynae</taxon>
        <taxon>Araneoidea</taxon>
        <taxon>Araneidae</taxon>
        <taxon>Caerostris</taxon>
    </lineage>
</organism>
<sequence>MHEHRSLRPRTARRSGILSAHGEESVPLMSYSQHGGLHRRCRRTNGRFENNGHSGFCGDETGFLSLLSIADNDKLAQKKKTRRDHICYCEIMA</sequence>
<gene>
    <name evidence="2" type="ORF">CDAR_289771</name>
</gene>
<feature type="region of interest" description="Disordered" evidence="1">
    <location>
        <begin position="1"/>
        <end position="31"/>
    </location>
</feature>
<accession>A0AAV4WWQ4</accession>
<proteinExistence type="predicted"/>
<dbReference type="EMBL" id="BPLQ01015260">
    <property type="protein sequence ID" value="GIY86921.1"/>
    <property type="molecule type" value="Genomic_DNA"/>
</dbReference>
<dbReference type="AlphaFoldDB" id="A0AAV4WWQ4"/>
<reference evidence="2 3" key="1">
    <citation type="submission" date="2021-06" db="EMBL/GenBank/DDBJ databases">
        <title>Caerostris darwini draft genome.</title>
        <authorList>
            <person name="Kono N."/>
            <person name="Arakawa K."/>
        </authorList>
    </citation>
    <scope>NUCLEOTIDE SEQUENCE [LARGE SCALE GENOMIC DNA]</scope>
</reference>
<dbReference type="Proteomes" id="UP001054837">
    <property type="component" value="Unassembled WGS sequence"/>
</dbReference>
<comment type="caution">
    <text evidence="2">The sequence shown here is derived from an EMBL/GenBank/DDBJ whole genome shotgun (WGS) entry which is preliminary data.</text>
</comment>
<evidence type="ECO:0000313" key="2">
    <source>
        <dbReference type="EMBL" id="GIY86921.1"/>
    </source>
</evidence>
<protein>
    <submittedName>
        <fullName evidence="2">Uncharacterized protein</fullName>
    </submittedName>
</protein>
<evidence type="ECO:0000313" key="3">
    <source>
        <dbReference type="Proteomes" id="UP001054837"/>
    </source>
</evidence>
<evidence type="ECO:0000256" key="1">
    <source>
        <dbReference type="SAM" id="MobiDB-lite"/>
    </source>
</evidence>
<name>A0AAV4WWQ4_9ARAC</name>